<feature type="transmembrane region" description="Helical" evidence="1">
    <location>
        <begin position="40"/>
        <end position="61"/>
    </location>
</feature>
<evidence type="ECO:0000313" key="4">
    <source>
        <dbReference type="Proteomes" id="UP000700248"/>
    </source>
</evidence>
<name>A0A9D3AAB5_9BURK</name>
<dbReference type="PANTHER" id="PTHR22911">
    <property type="entry name" value="ACYL-MALONYL CONDENSING ENZYME-RELATED"/>
    <property type="match status" value="1"/>
</dbReference>
<keyword evidence="1" id="KW-0472">Membrane</keyword>
<evidence type="ECO:0000256" key="1">
    <source>
        <dbReference type="SAM" id="Phobius"/>
    </source>
</evidence>
<dbReference type="InterPro" id="IPR037185">
    <property type="entry name" value="EmrE-like"/>
</dbReference>
<feature type="transmembrane region" description="Helical" evidence="1">
    <location>
        <begin position="226"/>
        <end position="247"/>
    </location>
</feature>
<feature type="transmembrane region" description="Helical" evidence="1">
    <location>
        <begin position="157"/>
        <end position="181"/>
    </location>
</feature>
<keyword evidence="1" id="KW-0812">Transmembrane</keyword>
<dbReference type="Proteomes" id="UP000700248">
    <property type="component" value="Unassembled WGS sequence"/>
</dbReference>
<comment type="caution">
    <text evidence="3">The sequence shown here is derived from an EMBL/GenBank/DDBJ whole genome shotgun (WGS) entry which is preliminary data.</text>
</comment>
<feature type="domain" description="EamA" evidence="2">
    <location>
        <begin position="12"/>
        <end position="143"/>
    </location>
</feature>
<reference evidence="3" key="2">
    <citation type="submission" date="2021-09" db="EMBL/GenBank/DDBJ databases">
        <authorList>
            <person name="Gilroy R."/>
        </authorList>
    </citation>
    <scope>NUCLEOTIDE SEQUENCE</scope>
    <source>
        <strain evidence="3">CHK175-13533</strain>
    </source>
</reference>
<evidence type="ECO:0000313" key="3">
    <source>
        <dbReference type="EMBL" id="HJH23511.1"/>
    </source>
</evidence>
<keyword evidence="1" id="KW-1133">Transmembrane helix</keyword>
<feature type="transmembrane region" description="Helical" evidence="1">
    <location>
        <begin position="73"/>
        <end position="94"/>
    </location>
</feature>
<sequence>MTPAQPFSRRVALFILLSVGTCFASAHIAARISFDNGTGLLTAVVFRSIVTLGLLSLLAVVYKQSIKLSWRLVPWQLLLGLLIAIQSISIYSAVSRIPVGIALLTVNTFPVQLALISWLLGGKPPTKARASIMGLILIGLILALDIPALAQSDQSNIDLWLIGIGFALFAAFSFALGLWVTENKLSRVQGSARSFYTMLTVLCLTLSAGSVDIIPGGLSLPETGVGLATLLLLSGLYACAFIMLFMLAPRLNLAQNASAMNIEPVASLTLGWLILGQALSPMQIVGGAVVVSCIVAFAQLKK</sequence>
<feature type="transmembrane region" description="Helical" evidence="1">
    <location>
        <begin position="132"/>
        <end position="151"/>
    </location>
</feature>
<feature type="transmembrane region" description="Helical" evidence="1">
    <location>
        <begin position="193"/>
        <end position="214"/>
    </location>
</feature>
<gene>
    <name evidence="3" type="ORF">K8U84_03050</name>
</gene>
<proteinExistence type="predicted"/>
<dbReference type="EMBL" id="DYTQ01000040">
    <property type="protein sequence ID" value="HJH23511.1"/>
    <property type="molecule type" value="Genomic_DNA"/>
</dbReference>
<dbReference type="Pfam" id="PF00892">
    <property type="entry name" value="EamA"/>
    <property type="match status" value="1"/>
</dbReference>
<dbReference type="InterPro" id="IPR000620">
    <property type="entry name" value="EamA_dom"/>
</dbReference>
<organism evidence="3 4">
    <name type="scientific">Paenalcaligenes hominis</name>
    <dbReference type="NCBI Taxonomy" id="643674"/>
    <lineage>
        <taxon>Bacteria</taxon>
        <taxon>Pseudomonadati</taxon>
        <taxon>Pseudomonadota</taxon>
        <taxon>Betaproteobacteria</taxon>
        <taxon>Burkholderiales</taxon>
        <taxon>Alcaligenaceae</taxon>
        <taxon>Paenalcaligenes</taxon>
    </lineage>
</organism>
<reference evidence="3" key="1">
    <citation type="journal article" date="2021" name="PeerJ">
        <title>Extensive microbial diversity within the chicken gut microbiome revealed by metagenomics and culture.</title>
        <authorList>
            <person name="Gilroy R."/>
            <person name="Ravi A."/>
            <person name="Getino M."/>
            <person name="Pursley I."/>
            <person name="Horton D.L."/>
            <person name="Alikhan N.F."/>
            <person name="Baker D."/>
            <person name="Gharbi K."/>
            <person name="Hall N."/>
            <person name="Watson M."/>
            <person name="Adriaenssens E.M."/>
            <person name="Foster-Nyarko E."/>
            <person name="Jarju S."/>
            <person name="Secka A."/>
            <person name="Antonio M."/>
            <person name="Oren A."/>
            <person name="Chaudhuri R.R."/>
            <person name="La Ragione R."/>
            <person name="Hildebrand F."/>
            <person name="Pallen M.J."/>
        </authorList>
    </citation>
    <scope>NUCLEOTIDE SEQUENCE</scope>
    <source>
        <strain evidence="3">CHK175-13533</strain>
    </source>
</reference>
<dbReference type="RefSeq" id="WP_276830202.1">
    <property type="nucleotide sequence ID" value="NZ_DYTQ01000040.1"/>
</dbReference>
<dbReference type="SUPFAM" id="SSF103481">
    <property type="entry name" value="Multidrug resistance efflux transporter EmrE"/>
    <property type="match status" value="2"/>
</dbReference>
<feature type="transmembrane region" description="Helical" evidence="1">
    <location>
        <begin position="100"/>
        <end position="120"/>
    </location>
</feature>
<protein>
    <submittedName>
        <fullName evidence="3">DMT family transporter</fullName>
    </submittedName>
</protein>
<evidence type="ECO:0000259" key="2">
    <source>
        <dbReference type="Pfam" id="PF00892"/>
    </source>
</evidence>
<dbReference type="AlphaFoldDB" id="A0A9D3AAB5"/>
<dbReference type="GO" id="GO:0016020">
    <property type="term" value="C:membrane"/>
    <property type="evidence" value="ECO:0007669"/>
    <property type="project" value="InterPro"/>
</dbReference>
<accession>A0A9D3AAB5</accession>